<dbReference type="EMBL" id="BMFK01000001">
    <property type="protein sequence ID" value="GGE70572.1"/>
    <property type="molecule type" value="Genomic_DNA"/>
</dbReference>
<keyword evidence="2" id="KW-0808">Transferase</keyword>
<dbReference type="RefSeq" id="WP_188388271.1">
    <property type="nucleotide sequence ID" value="NZ_BMFK01000001.1"/>
</dbReference>
<evidence type="ECO:0000313" key="5">
    <source>
        <dbReference type="EMBL" id="GGE70572.1"/>
    </source>
</evidence>
<name>A0A917EQ91_9BACI</name>
<feature type="domain" description="Methyltransferase" evidence="4">
    <location>
        <begin position="51"/>
        <end position="140"/>
    </location>
</feature>
<dbReference type="CDD" id="cd02440">
    <property type="entry name" value="AdoMet_MTases"/>
    <property type="match status" value="1"/>
</dbReference>
<dbReference type="Proteomes" id="UP000605259">
    <property type="component" value="Unassembled WGS sequence"/>
</dbReference>
<sequence>MERIAYIRQKEKEYHETCYKEHELFQSGSWLHKPVAFVLEVAEKLDKPLRILDLGCGVGRHSIPLAKYGSVDCVDLLPIALEKLMEYGNQHNVAHKLTCMEAEIDTMHIEENTYDYIVAISSLEHVSSEAVLRKFLRRMKVGTRANGMHYFVVNSNIEETDVLTGVKLEPLLEVNMKTEDMLALLDDTYRGWTSIKREVKHLQFTIQRDKQDIHLKTDAITYVVQRS</sequence>
<evidence type="ECO:0000259" key="4">
    <source>
        <dbReference type="Pfam" id="PF13649"/>
    </source>
</evidence>
<dbReference type="Pfam" id="PF13649">
    <property type="entry name" value="Methyltransf_25"/>
    <property type="match status" value="1"/>
</dbReference>
<reference evidence="5" key="1">
    <citation type="journal article" date="2014" name="Int. J. Syst. Evol. Microbiol.">
        <title>Complete genome sequence of Corynebacterium casei LMG S-19264T (=DSM 44701T), isolated from a smear-ripened cheese.</title>
        <authorList>
            <consortium name="US DOE Joint Genome Institute (JGI-PGF)"/>
            <person name="Walter F."/>
            <person name="Albersmeier A."/>
            <person name="Kalinowski J."/>
            <person name="Ruckert C."/>
        </authorList>
    </citation>
    <scope>NUCLEOTIDE SEQUENCE</scope>
    <source>
        <strain evidence="5">CGMCC 1.12698</strain>
    </source>
</reference>
<evidence type="ECO:0000313" key="6">
    <source>
        <dbReference type="Proteomes" id="UP000605259"/>
    </source>
</evidence>
<organism evidence="5 6">
    <name type="scientific">Priestia taiwanensis</name>
    <dbReference type="NCBI Taxonomy" id="1347902"/>
    <lineage>
        <taxon>Bacteria</taxon>
        <taxon>Bacillati</taxon>
        <taxon>Bacillota</taxon>
        <taxon>Bacilli</taxon>
        <taxon>Bacillales</taxon>
        <taxon>Bacillaceae</taxon>
        <taxon>Priestia</taxon>
    </lineage>
</organism>
<evidence type="ECO:0000256" key="2">
    <source>
        <dbReference type="ARBA" id="ARBA00022679"/>
    </source>
</evidence>
<evidence type="ECO:0000256" key="3">
    <source>
        <dbReference type="ARBA" id="ARBA00022691"/>
    </source>
</evidence>
<dbReference type="Gene3D" id="3.40.50.150">
    <property type="entry name" value="Vaccinia Virus protein VP39"/>
    <property type="match status" value="1"/>
</dbReference>
<dbReference type="SUPFAM" id="SSF53335">
    <property type="entry name" value="S-adenosyl-L-methionine-dependent methyltransferases"/>
    <property type="match status" value="1"/>
</dbReference>
<keyword evidence="3" id="KW-0949">S-adenosyl-L-methionine</keyword>
<evidence type="ECO:0000256" key="1">
    <source>
        <dbReference type="ARBA" id="ARBA00022603"/>
    </source>
</evidence>
<keyword evidence="1 5" id="KW-0489">Methyltransferase</keyword>
<dbReference type="InterPro" id="IPR041698">
    <property type="entry name" value="Methyltransf_25"/>
</dbReference>
<dbReference type="PANTHER" id="PTHR43464">
    <property type="entry name" value="METHYLTRANSFERASE"/>
    <property type="match status" value="1"/>
</dbReference>
<reference evidence="5" key="2">
    <citation type="submission" date="2020-09" db="EMBL/GenBank/DDBJ databases">
        <authorList>
            <person name="Sun Q."/>
            <person name="Zhou Y."/>
        </authorList>
    </citation>
    <scope>NUCLEOTIDE SEQUENCE</scope>
    <source>
        <strain evidence="5">CGMCC 1.12698</strain>
    </source>
</reference>
<dbReference type="PANTHER" id="PTHR43464:SF19">
    <property type="entry name" value="UBIQUINONE BIOSYNTHESIS O-METHYLTRANSFERASE, MITOCHONDRIAL"/>
    <property type="match status" value="1"/>
</dbReference>
<dbReference type="AlphaFoldDB" id="A0A917EQ91"/>
<accession>A0A917EQ91</accession>
<keyword evidence="6" id="KW-1185">Reference proteome</keyword>
<protein>
    <submittedName>
        <fullName evidence="5">Methyltransferase</fullName>
    </submittedName>
</protein>
<dbReference type="GO" id="GO:0008168">
    <property type="term" value="F:methyltransferase activity"/>
    <property type="evidence" value="ECO:0007669"/>
    <property type="project" value="UniProtKB-KW"/>
</dbReference>
<dbReference type="GO" id="GO:0032259">
    <property type="term" value="P:methylation"/>
    <property type="evidence" value="ECO:0007669"/>
    <property type="project" value="UniProtKB-KW"/>
</dbReference>
<gene>
    <name evidence="5" type="ORF">GCM10007140_20590</name>
</gene>
<comment type="caution">
    <text evidence="5">The sequence shown here is derived from an EMBL/GenBank/DDBJ whole genome shotgun (WGS) entry which is preliminary data.</text>
</comment>
<dbReference type="InterPro" id="IPR029063">
    <property type="entry name" value="SAM-dependent_MTases_sf"/>
</dbReference>
<proteinExistence type="predicted"/>